<dbReference type="EMBL" id="JAELVF020000001">
    <property type="protein sequence ID" value="MBU7596614.1"/>
    <property type="molecule type" value="Genomic_DNA"/>
</dbReference>
<reference evidence="2" key="1">
    <citation type="submission" date="2021-06" db="EMBL/GenBank/DDBJ databases">
        <title>Sequencing of actinobacteria type strains.</title>
        <authorList>
            <person name="Nguyen G.-S."/>
            <person name="Wentzel A."/>
        </authorList>
    </citation>
    <scope>NUCLEOTIDE SEQUENCE</scope>
    <source>
        <strain evidence="2">P38-E01</strain>
    </source>
</reference>
<dbReference type="Pfam" id="PF13400">
    <property type="entry name" value="Tad"/>
    <property type="match status" value="1"/>
</dbReference>
<protein>
    <recommendedName>
        <fullName evidence="1">Putative Flp pilus-assembly TadG-like N-terminal domain-containing protein</fullName>
    </recommendedName>
</protein>
<dbReference type="AlphaFoldDB" id="A0A949N392"/>
<proteinExistence type="predicted"/>
<feature type="domain" description="Putative Flp pilus-assembly TadG-like N-terminal" evidence="1">
    <location>
        <begin position="4"/>
        <end position="42"/>
    </location>
</feature>
<dbReference type="Proteomes" id="UP000694501">
    <property type="component" value="Unassembled WGS sequence"/>
</dbReference>
<evidence type="ECO:0000313" key="3">
    <source>
        <dbReference type="Proteomes" id="UP000694501"/>
    </source>
</evidence>
<keyword evidence="3" id="KW-1185">Reference proteome</keyword>
<organism evidence="2 3">
    <name type="scientific">Streptomyces tardus</name>
    <dbReference type="NCBI Taxonomy" id="2780544"/>
    <lineage>
        <taxon>Bacteria</taxon>
        <taxon>Bacillati</taxon>
        <taxon>Actinomycetota</taxon>
        <taxon>Actinomycetes</taxon>
        <taxon>Kitasatosporales</taxon>
        <taxon>Streptomycetaceae</taxon>
        <taxon>Streptomyces</taxon>
    </lineage>
</organism>
<dbReference type="InterPro" id="IPR028087">
    <property type="entry name" value="Tad_N"/>
</dbReference>
<name>A0A949N392_9ACTN</name>
<comment type="caution">
    <text evidence="2">The sequence shown here is derived from an EMBL/GenBank/DDBJ whole genome shotgun (WGS) entry which is preliminary data.</text>
</comment>
<sequence>MYIVVVGGLLFLAFAYFAVGQAVANRSDAQGAADAAALAAAGAARSHIADELLGDDLDLEELEELIEGQLFPTADGCAEADIFANKNGADAQSCTRLALPQQGFEVDVKVRRSVGSSIIPGTEGKRSSASAEAVIEPKCTLKTEPADASDPIELTCDGEDLVIDPEEDDPLPRLGDLFTVRLTN</sequence>
<evidence type="ECO:0000313" key="2">
    <source>
        <dbReference type="EMBL" id="MBU7596614.1"/>
    </source>
</evidence>
<gene>
    <name evidence="2" type="ORF">JGS22_002910</name>
</gene>
<evidence type="ECO:0000259" key="1">
    <source>
        <dbReference type="Pfam" id="PF13400"/>
    </source>
</evidence>
<accession>A0A949N392</accession>